<dbReference type="GO" id="GO:0009897">
    <property type="term" value="C:external side of plasma membrane"/>
    <property type="evidence" value="ECO:0007669"/>
    <property type="project" value="TreeGrafter"/>
</dbReference>
<dbReference type="Gene3D" id="2.60.40.10">
    <property type="entry name" value="Immunoglobulins"/>
    <property type="match status" value="2"/>
</dbReference>
<comment type="subcellular location">
    <subcellularLocation>
        <location evidence="1">Membrane</location>
    </subcellularLocation>
</comment>
<dbReference type="FunFam" id="2.60.40.10:FF:000208">
    <property type="entry name" value="Butyrophilin subfamily 1 member A1"/>
    <property type="match status" value="1"/>
</dbReference>
<dbReference type="FunFam" id="2.60.40.10:FF:000088">
    <property type="entry name" value="Butyrophilin subfamily 1 member A1"/>
    <property type="match status" value="1"/>
</dbReference>
<evidence type="ECO:0000313" key="10">
    <source>
        <dbReference type="Proteomes" id="UP000472268"/>
    </source>
</evidence>
<keyword evidence="3 7" id="KW-0732">Signal</keyword>
<feature type="domain" description="Ig-like" evidence="8">
    <location>
        <begin position="12"/>
        <end position="147"/>
    </location>
</feature>
<dbReference type="InterPro" id="IPR050504">
    <property type="entry name" value="IgSF_BTN/MOG"/>
</dbReference>
<evidence type="ECO:0000256" key="2">
    <source>
        <dbReference type="ARBA" id="ARBA00022692"/>
    </source>
</evidence>
<dbReference type="InterPro" id="IPR036179">
    <property type="entry name" value="Ig-like_dom_sf"/>
</dbReference>
<evidence type="ECO:0000256" key="7">
    <source>
        <dbReference type="SAM" id="SignalP"/>
    </source>
</evidence>
<sequence>MAKTEGQGITPPRFSITFLLLQLAFYSLTVNGKADFSVSGPGQPVLAVVGESVELQCSLLPNISAEHMEVRWYREQQSPAVHLLKEGREVPQEQMTQYRNRTAFLTAGLAQGHASLTIHNVTVFDNGTFHCMFKDGTVSANTTLWLTVAGLGSEPSIQVHTGQGEAIEAQCTSQGWYPEPQLEWRDFRGQALPSRTNHSVSPATGLFVVVSNVTVQDRAVRGLSCSISSPLIQETREARRHLPVTGFAQLSRSSPSMAWRTVLPVILTV</sequence>
<dbReference type="InterPro" id="IPR053896">
    <property type="entry name" value="BTN3A2-like_Ig-C"/>
</dbReference>
<keyword evidence="5" id="KW-0472">Membrane</keyword>
<dbReference type="InterPro" id="IPR007110">
    <property type="entry name" value="Ig-like_dom"/>
</dbReference>
<dbReference type="Proteomes" id="UP000472268">
    <property type="component" value="Chromosome 6"/>
</dbReference>
<dbReference type="Pfam" id="PF22705">
    <property type="entry name" value="C2-set_3"/>
    <property type="match status" value="1"/>
</dbReference>
<gene>
    <name evidence="9" type="primary">BTNL10</name>
</gene>
<name>A0A673TKB2_SURSU</name>
<dbReference type="PANTHER" id="PTHR24100:SF133">
    <property type="entry name" value="BUTYROPHILIN-LIKE PROTEIN 10 PSEUDOGENE-RELATED"/>
    <property type="match status" value="1"/>
</dbReference>
<evidence type="ECO:0000256" key="3">
    <source>
        <dbReference type="ARBA" id="ARBA00022729"/>
    </source>
</evidence>
<dbReference type="GO" id="GO:0050852">
    <property type="term" value="P:T cell receptor signaling pathway"/>
    <property type="evidence" value="ECO:0007669"/>
    <property type="project" value="TreeGrafter"/>
</dbReference>
<dbReference type="Pfam" id="PF07686">
    <property type="entry name" value="V-set"/>
    <property type="match status" value="1"/>
</dbReference>
<dbReference type="AlphaFoldDB" id="A0A673TKB2"/>
<evidence type="ECO:0000256" key="1">
    <source>
        <dbReference type="ARBA" id="ARBA00004370"/>
    </source>
</evidence>
<dbReference type="SMART" id="SM00409">
    <property type="entry name" value="IG"/>
    <property type="match status" value="1"/>
</dbReference>
<evidence type="ECO:0000313" key="9">
    <source>
        <dbReference type="Ensembl" id="ENSSSUP00005013732.1"/>
    </source>
</evidence>
<dbReference type="GO" id="GO:0001817">
    <property type="term" value="P:regulation of cytokine production"/>
    <property type="evidence" value="ECO:0007669"/>
    <property type="project" value="TreeGrafter"/>
</dbReference>
<accession>A0A673TKB2</accession>
<dbReference type="GO" id="GO:0005102">
    <property type="term" value="F:signaling receptor binding"/>
    <property type="evidence" value="ECO:0007669"/>
    <property type="project" value="TreeGrafter"/>
</dbReference>
<feature type="chain" id="PRO_5025569989" description="Ig-like domain-containing protein" evidence="7">
    <location>
        <begin position="33"/>
        <end position="269"/>
    </location>
</feature>
<proteinExistence type="predicted"/>
<reference evidence="9" key="2">
    <citation type="submission" date="2025-08" db="UniProtKB">
        <authorList>
            <consortium name="Ensembl"/>
        </authorList>
    </citation>
    <scope>IDENTIFICATION</scope>
</reference>
<reference evidence="9 10" key="1">
    <citation type="submission" date="2019-05" db="EMBL/GenBank/DDBJ databases">
        <title>A Chromosome-scale Meerkat (S. suricatta) Genome Assembly.</title>
        <authorList>
            <person name="Dudchenko O."/>
            <person name="Lieberman Aiden E."/>
            <person name="Tung J."/>
            <person name="Barreiro L.B."/>
            <person name="Clutton-Brock T.H."/>
        </authorList>
    </citation>
    <scope>NUCLEOTIDE SEQUENCE [LARGE SCALE GENOMIC DNA]</scope>
</reference>
<dbReference type="PANTHER" id="PTHR24100">
    <property type="entry name" value="BUTYROPHILIN"/>
    <property type="match status" value="1"/>
</dbReference>
<dbReference type="InterPro" id="IPR003599">
    <property type="entry name" value="Ig_sub"/>
</dbReference>
<keyword evidence="6" id="KW-0393">Immunoglobulin domain</keyword>
<dbReference type="Ensembl" id="ENSSSUT00005015670.1">
    <property type="protein sequence ID" value="ENSSSUP00005013732.1"/>
    <property type="gene ID" value="ENSSSUG00005008809.1"/>
</dbReference>
<keyword evidence="4" id="KW-1133">Transmembrane helix</keyword>
<evidence type="ECO:0000256" key="5">
    <source>
        <dbReference type="ARBA" id="ARBA00023136"/>
    </source>
</evidence>
<evidence type="ECO:0000259" key="8">
    <source>
        <dbReference type="PROSITE" id="PS50835"/>
    </source>
</evidence>
<dbReference type="InterPro" id="IPR013106">
    <property type="entry name" value="Ig_V-set"/>
</dbReference>
<keyword evidence="2" id="KW-0812">Transmembrane</keyword>
<dbReference type="InterPro" id="IPR013783">
    <property type="entry name" value="Ig-like_fold"/>
</dbReference>
<evidence type="ECO:0000256" key="4">
    <source>
        <dbReference type="ARBA" id="ARBA00022989"/>
    </source>
</evidence>
<dbReference type="SUPFAM" id="SSF48726">
    <property type="entry name" value="Immunoglobulin"/>
    <property type="match status" value="2"/>
</dbReference>
<keyword evidence="10" id="KW-1185">Reference proteome</keyword>
<feature type="signal peptide" evidence="7">
    <location>
        <begin position="1"/>
        <end position="32"/>
    </location>
</feature>
<protein>
    <recommendedName>
        <fullName evidence="8">Ig-like domain-containing protein</fullName>
    </recommendedName>
</protein>
<reference evidence="9" key="3">
    <citation type="submission" date="2025-09" db="UniProtKB">
        <authorList>
            <consortium name="Ensembl"/>
        </authorList>
    </citation>
    <scope>IDENTIFICATION</scope>
</reference>
<dbReference type="OMA" id="MIPIAIW"/>
<dbReference type="SMART" id="SM00406">
    <property type="entry name" value="IGv"/>
    <property type="match status" value="1"/>
</dbReference>
<evidence type="ECO:0000256" key="6">
    <source>
        <dbReference type="ARBA" id="ARBA00023319"/>
    </source>
</evidence>
<dbReference type="PROSITE" id="PS50835">
    <property type="entry name" value="IG_LIKE"/>
    <property type="match status" value="1"/>
</dbReference>
<organism evidence="9 10">
    <name type="scientific">Suricata suricatta</name>
    <name type="common">Meerkat</name>
    <dbReference type="NCBI Taxonomy" id="37032"/>
    <lineage>
        <taxon>Eukaryota</taxon>
        <taxon>Metazoa</taxon>
        <taxon>Chordata</taxon>
        <taxon>Craniata</taxon>
        <taxon>Vertebrata</taxon>
        <taxon>Euteleostomi</taxon>
        <taxon>Mammalia</taxon>
        <taxon>Eutheria</taxon>
        <taxon>Laurasiatheria</taxon>
        <taxon>Carnivora</taxon>
        <taxon>Feliformia</taxon>
        <taxon>Herpestidae</taxon>
        <taxon>Suricata</taxon>
    </lineage>
</organism>